<name>A0A420YJ21_9PEZI</name>
<feature type="region of interest" description="Disordered" evidence="1">
    <location>
        <begin position="131"/>
        <end position="153"/>
    </location>
</feature>
<organism evidence="2 3">
    <name type="scientific">Coniochaeta pulveracea</name>
    <dbReference type="NCBI Taxonomy" id="177199"/>
    <lineage>
        <taxon>Eukaryota</taxon>
        <taxon>Fungi</taxon>
        <taxon>Dikarya</taxon>
        <taxon>Ascomycota</taxon>
        <taxon>Pezizomycotina</taxon>
        <taxon>Sordariomycetes</taxon>
        <taxon>Sordariomycetidae</taxon>
        <taxon>Coniochaetales</taxon>
        <taxon>Coniochaetaceae</taxon>
        <taxon>Coniochaeta</taxon>
    </lineage>
</organism>
<evidence type="ECO:0000313" key="3">
    <source>
        <dbReference type="Proteomes" id="UP000275385"/>
    </source>
</evidence>
<sequence>MQAFDGELVYCHADIDTYVSVLPKNIYKLIIEGHLRFPPSSLSAPSNTLQTTTNQTLHKKTTHTLNMSSLETLTFGEAIMMGLEALDRNQDVVFRTGVTASIAYVTVRAAARITRALNEWIERRRAAYEERRRRQEQQRYREEYYEEYEEYED</sequence>
<dbReference type="AlphaFoldDB" id="A0A420YJ21"/>
<evidence type="ECO:0000256" key="1">
    <source>
        <dbReference type="SAM" id="MobiDB-lite"/>
    </source>
</evidence>
<evidence type="ECO:0000313" key="2">
    <source>
        <dbReference type="EMBL" id="RKU47877.1"/>
    </source>
</evidence>
<feature type="compositionally biased region" description="Basic and acidic residues" evidence="1">
    <location>
        <begin position="131"/>
        <end position="143"/>
    </location>
</feature>
<keyword evidence="3" id="KW-1185">Reference proteome</keyword>
<proteinExistence type="predicted"/>
<accession>A0A420YJ21</accession>
<feature type="compositionally biased region" description="Acidic residues" evidence="1">
    <location>
        <begin position="144"/>
        <end position="153"/>
    </location>
</feature>
<dbReference type="EMBL" id="QVQW01000007">
    <property type="protein sequence ID" value="RKU47877.1"/>
    <property type="molecule type" value="Genomic_DNA"/>
</dbReference>
<dbReference type="Proteomes" id="UP000275385">
    <property type="component" value="Unassembled WGS sequence"/>
</dbReference>
<reference evidence="2 3" key="1">
    <citation type="submission" date="2018-08" db="EMBL/GenBank/DDBJ databases">
        <title>Draft genome of the lignicolous fungus Coniochaeta pulveracea.</title>
        <authorList>
            <person name="Borstlap C.J."/>
            <person name="De Witt R.N."/>
            <person name="Botha A."/>
            <person name="Volschenk H."/>
        </authorList>
    </citation>
    <scope>NUCLEOTIDE SEQUENCE [LARGE SCALE GENOMIC DNA]</scope>
    <source>
        <strain evidence="2 3">CAB683</strain>
    </source>
</reference>
<comment type="caution">
    <text evidence="2">The sequence shown here is derived from an EMBL/GenBank/DDBJ whole genome shotgun (WGS) entry which is preliminary data.</text>
</comment>
<protein>
    <submittedName>
        <fullName evidence="2">Uncharacterized protein</fullName>
    </submittedName>
</protein>
<gene>
    <name evidence="2" type="ORF">DL546_008776</name>
</gene>